<dbReference type="Proteomes" id="UP001364617">
    <property type="component" value="Unassembled WGS sequence"/>
</dbReference>
<keyword evidence="2" id="KW-1185">Reference proteome</keyword>
<protein>
    <submittedName>
        <fullName evidence="1">Uncharacterized protein</fullName>
    </submittedName>
</protein>
<organism evidence="1 2">
    <name type="scientific">Phoxinus phoxinus</name>
    <name type="common">Eurasian minnow</name>
    <dbReference type="NCBI Taxonomy" id="58324"/>
    <lineage>
        <taxon>Eukaryota</taxon>
        <taxon>Metazoa</taxon>
        <taxon>Chordata</taxon>
        <taxon>Craniata</taxon>
        <taxon>Vertebrata</taxon>
        <taxon>Euteleostomi</taxon>
        <taxon>Actinopterygii</taxon>
        <taxon>Neopterygii</taxon>
        <taxon>Teleostei</taxon>
        <taxon>Ostariophysi</taxon>
        <taxon>Cypriniformes</taxon>
        <taxon>Leuciscidae</taxon>
        <taxon>Phoxininae</taxon>
        <taxon>Phoxinus</taxon>
    </lineage>
</organism>
<evidence type="ECO:0000313" key="2">
    <source>
        <dbReference type="Proteomes" id="UP001364617"/>
    </source>
</evidence>
<proteinExistence type="predicted"/>
<sequence length="148" mass="16281">MHCNSLEMETGSGSPGCHNTSATAVTSSWRSALVHRQDLTTSSLADFRYKAPATPAFLPTQCLHSYICLDSRERRRVVARGGPCCIAKTRGARRNITDGLAHLSEDRVMWTCLCLTGRQRSNDIVEGEEPFLSPASLCDTWQKRPVAA</sequence>
<gene>
    <name evidence="1" type="ORF">R3I93_004351</name>
</gene>
<name>A0AAN9DFA2_9TELE</name>
<dbReference type="EMBL" id="JAYKXH010000004">
    <property type="protein sequence ID" value="KAK7172031.1"/>
    <property type="molecule type" value="Genomic_DNA"/>
</dbReference>
<evidence type="ECO:0000313" key="1">
    <source>
        <dbReference type="EMBL" id="KAK7172031.1"/>
    </source>
</evidence>
<accession>A0AAN9DFA2</accession>
<comment type="caution">
    <text evidence="1">The sequence shown here is derived from an EMBL/GenBank/DDBJ whole genome shotgun (WGS) entry which is preliminary data.</text>
</comment>
<reference evidence="1 2" key="1">
    <citation type="submission" date="2024-02" db="EMBL/GenBank/DDBJ databases">
        <title>Chromosome-level genome assembly of the Eurasian Minnow (Phoxinus phoxinus).</title>
        <authorList>
            <person name="Oriowo T.O."/>
            <person name="Martin S."/>
            <person name="Stange M."/>
            <person name="Chrysostomakis Y."/>
            <person name="Brown T."/>
            <person name="Winkler S."/>
            <person name="Kukowka S."/>
            <person name="Myers E.W."/>
            <person name="Bohne A."/>
        </authorList>
    </citation>
    <scope>NUCLEOTIDE SEQUENCE [LARGE SCALE GENOMIC DNA]</scope>
    <source>
        <strain evidence="1">ZFMK-TIS-60720</strain>
        <tissue evidence="1">Whole Organism</tissue>
    </source>
</reference>
<dbReference type="AlphaFoldDB" id="A0AAN9DFA2"/>